<organism evidence="3 4">
    <name type="scientific">Ophiobolus disseminans</name>
    <dbReference type="NCBI Taxonomy" id="1469910"/>
    <lineage>
        <taxon>Eukaryota</taxon>
        <taxon>Fungi</taxon>
        <taxon>Dikarya</taxon>
        <taxon>Ascomycota</taxon>
        <taxon>Pezizomycotina</taxon>
        <taxon>Dothideomycetes</taxon>
        <taxon>Pleosporomycetidae</taxon>
        <taxon>Pleosporales</taxon>
        <taxon>Pleosporineae</taxon>
        <taxon>Phaeosphaeriaceae</taxon>
        <taxon>Ophiobolus</taxon>
    </lineage>
</organism>
<reference evidence="3" key="1">
    <citation type="journal article" date="2020" name="Stud. Mycol.">
        <title>101 Dothideomycetes genomes: a test case for predicting lifestyles and emergence of pathogens.</title>
        <authorList>
            <person name="Haridas S."/>
            <person name="Albert R."/>
            <person name="Binder M."/>
            <person name="Bloem J."/>
            <person name="Labutti K."/>
            <person name="Salamov A."/>
            <person name="Andreopoulos B."/>
            <person name="Baker S."/>
            <person name="Barry K."/>
            <person name="Bills G."/>
            <person name="Bluhm B."/>
            <person name="Cannon C."/>
            <person name="Castanera R."/>
            <person name="Culley D."/>
            <person name="Daum C."/>
            <person name="Ezra D."/>
            <person name="Gonzalez J."/>
            <person name="Henrissat B."/>
            <person name="Kuo A."/>
            <person name="Liang C."/>
            <person name="Lipzen A."/>
            <person name="Lutzoni F."/>
            <person name="Magnuson J."/>
            <person name="Mondo S."/>
            <person name="Nolan M."/>
            <person name="Ohm R."/>
            <person name="Pangilinan J."/>
            <person name="Park H.-J."/>
            <person name="Ramirez L."/>
            <person name="Alfaro M."/>
            <person name="Sun H."/>
            <person name="Tritt A."/>
            <person name="Yoshinaga Y."/>
            <person name="Zwiers L.-H."/>
            <person name="Turgeon B."/>
            <person name="Goodwin S."/>
            <person name="Spatafora J."/>
            <person name="Crous P."/>
            <person name="Grigoriev I."/>
        </authorList>
    </citation>
    <scope>NUCLEOTIDE SEQUENCE</scope>
    <source>
        <strain evidence="3">CBS 113818</strain>
    </source>
</reference>
<evidence type="ECO:0000313" key="4">
    <source>
        <dbReference type="Proteomes" id="UP000799424"/>
    </source>
</evidence>
<dbReference type="Proteomes" id="UP000799424">
    <property type="component" value="Unassembled WGS sequence"/>
</dbReference>
<gene>
    <name evidence="3" type="ORF">CC86DRAFT_431531</name>
</gene>
<dbReference type="EMBL" id="MU006218">
    <property type="protein sequence ID" value="KAF2831645.1"/>
    <property type="molecule type" value="Genomic_DNA"/>
</dbReference>
<feature type="region of interest" description="Disordered" evidence="1">
    <location>
        <begin position="112"/>
        <end position="149"/>
    </location>
</feature>
<sequence>MLSSLVAFVPAWALLASALPSNFDNLSTRDDGIRSRGKKLGINCRGSHFWCGSSPIHGGDNNVKNGEITVNYVSKQQPQGANASMFDGPMLDAPAMDDSTFDALILDEELRKMSPRDEAPESAGALFAPVDSDAEEPGAGVGPRDAATG</sequence>
<dbReference type="AlphaFoldDB" id="A0A6A7AGD2"/>
<dbReference type="OrthoDB" id="4177994at2759"/>
<evidence type="ECO:0000256" key="2">
    <source>
        <dbReference type="SAM" id="SignalP"/>
    </source>
</evidence>
<evidence type="ECO:0000256" key="1">
    <source>
        <dbReference type="SAM" id="MobiDB-lite"/>
    </source>
</evidence>
<proteinExistence type="predicted"/>
<keyword evidence="4" id="KW-1185">Reference proteome</keyword>
<protein>
    <submittedName>
        <fullName evidence="3">Uncharacterized protein</fullName>
    </submittedName>
</protein>
<keyword evidence="2" id="KW-0732">Signal</keyword>
<feature type="signal peptide" evidence="2">
    <location>
        <begin position="1"/>
        <end position="18"/>
    </location>
</feature>
<name>A0A6A7AGD2_9PLEO</name>
<feature type="chain" id="PRO_5025331770" evidence="2">
    <location>
        <begin position="19"/>
        <end position="149"/>
    </location>
</feature>
<evidence type="ECO:0000313" key="3">
    <source>
        <dbReference type="EMBL" id="KAF2831645.1"/>
    </source>
</evidence>
<accession>A0A6A7AGD2</accession>